<dbReference type="GO" id="GO:0005886">
    <property type="term" value="C:plasma membrane"/>
    <property type="evidence" value="ECO:0007669"/>
    <property type="project" value="UniProtKB-SubCell"/>
</dbReference>
<keyword evidence="7" id="KW-0325">Glycoprotein</keyword>
<evidence type="ECO:0000313" key="11">
    <source>
        <dbReference type="Proteomes" id="UP001152759"/>
    </source>
</evidence>
<organism evidence="10 11">
    <name type="scientific">Bemisia tabaci</name>
    <name type="common">Sweetpotato whitefly</name>
    <name type="synonym">Aleurodes tabaci</name>
    <dbReference type="NCBI Taxonomy" id="7038"/>
    <lineage>
        <taxon>Eukaryota</taxon>
        <taxon>Metazoa</taxon>
        <taxon>Ecdysozoa</taxon>
        <taxon>Arthropoda</taxon>
        <taxon>Hexapoda</taxon>
        <taxon>Insecta</taxon>
        <taxon>Pterygota</taxon>
        <taxon>Neoptera</taxon>
        <taxon>Paraneoptera</taxon>
        <taxon>Hemiptera</taxon>
        <taxon>Sternorrhyncha</taxon>
        <taxon>Aleyrodoidea</taxon>
        <taxon>Aleyrodidae</taxon>
        <taxon>Aleyrodinae</taxon>
        <taxon>Bemisia</taxon>
    </lineage>
</organism>
<feature type="transmembrane region" description="Helical" evidence="8">
    <location>
        <begin position="1162"/>
        <end position="1184"/>
    </location>
</feature>
<keyword evidence="11" id="KW-1185">Reference proteome</keyword>
<evidence type="ECO:0000256" key="3">
    <source>
        <dbReference type="ARBA" id="ARBA00022692"/>
    </source>
</evidence>
<evidence type="ECO:0000256" key="8">
    <source>
        <dbReference type="SAM" id="Phobius"/>
    </source>
</evidence>
<keyword evidence="4 8" id="KW-1133">Transmembrane helix</keyword>
<dbReference type="EMBL" id="OU963864">
    <property type="protein sequence ID" value="CAH0386759.1"/>
    <property type="molecule type" value="Genomic_DNA"/>
</dbReference>
<feature type="transmembrane region" description="Helical" evidence="8">
    <location>
        <begin position="482"/>
        <end position="506"/>
    </location>
</feature>
<dbReference type="PANTHER" id="PTHR42643">
    <property type="entry name" value="IONOTROPIC RECEPTOR 20A-RELATED"/>
    <property type="match status" value="1"/>
</dbReference>
<evidence type="ECO:0000313" key="10">
    <source>
        <dbReference type="EMBL" id="CAH0386759.1"/>
    </source>
</evidence>
<keyword evidence="9" id="KW-0732">Signal</keyword>
<keyword evidence="2" id="KW-1003">Cell membrane</keyword>
<evidence type="ECO:0000256" key="9">
    <source>
        <dbReference type="SAM" id="SignalP"/>
    </source>
</evidence>
<evidence type="ECO:0008006" key="12">
    <source>
        <dbReference type="Google" id="ProtNLM"/>
    </source>
</evidence>
<keyword evidence="5 8" id="KW-0472">Membrane</keyword>
<feature type="chain" id="PRO_5040301022" description="Ionotropic receptor" evidence="9">
    <location>
        <begin position="17"/>
        <end position="1240"/>
    </location>
</feature>
<reference evidence="10" key="1">
    <citation type="submission" date="2021-12" db="EMBL/GenBank/DDBJ databases">
        <authorList>
            <person name="King R."/>
        </authorList>
    </citation>
    <scope>NUCLEOTIDE SEQUENCE</scope>
</reference>
<gene>
    <name evidence="10" type="ORF">BEMITA_LOCUS5833</name>
</gene>
<evidence type="ECO:0000256" key="2">
    <source>
        <dbReference type="ARBA" id="ARBA00022475"/>
    </source>
</evidence>
<evidence type="ECO:0000256" key="1">
    <source>
        <dbReference type="ARBA" id="ARBA00004651"/>
    </source>
</evidence>
<accession>A0A9P0F2Z7</accession>
<evidence type="ECO:0000256" key="5">
    <source>
        <dbReference type="ARBA" id="ARBA00023136"/>
    </source>
</evidence>
<dbReference type="Proteomes" id="UP001152759">
    <property type="component" value="Chromosome 3"/>
</dbReference>
<keyword evidence="3 8" id="KW-0812">Transmembrane</keyword>
<sequence length="1240" mass="144247">MRVFNIVLITFYLSCGARVDGLALRNQSTDESLLIQVCEYTLNHANLRLSYIINLGHDSCCTQLVQYLHKNAITTIIASLEDTSLYATNELSKNMVFIVNDCSDIVNFILGSMVSFWDSDKNFTNHLYEYPPSRNNVTSRGGFYQRSAFPNFCILNDAKTGASVRDFSRPCDVTIKMTLQDIADGSILKGKLLDFTGEAYNQVWNPDNYLIFVVSPRVEDDESKMRRQPPTCNLFFIFRLIWRIFKGRKTMICFPVECYWYDSFFNKTHVFTGSQGEEFFEFEWPSMNRKNFHYYTDIYNYNDDQQQVQLRSGYLQWEAPVHTAIKVLGQKRTGTIQQTPVTPGDLAMTEQKFAIKYDMVILLIDASSRLRSTNYENYDHLAVTDTGSLCFHIPRSGFKPQYLTVFKCFSQKVWVCFLATIATFLLMHHFHKSFQSQHLAHLYSEYELVQYESLSTALTIYRYFLCVAQPRLLLGKLRSGKILFGTFVFAALILTTLLQSGMVTFLNTRIRYADINTLEHLAASDMLVQSPNLRLDEDFCGREEQLHWLQKRLVGSFHYSYNVYMSEIQYVVNSSFSNVSDCEICDRLEQFEEFTVAGLSAMKNLEASMTSDAFMGITSAQLSRRNWGFMEFRRIFEYHTTRECLASYPLMYFMPRHMFARDDLNDVLSRSFEVGLVDKEYEEIRYFTLMLQIEVKEEVVMRRPFSMRDLRIAFICLGAGYLVCQNTLNHAKLSLSYIVNLSRDTCCTQLSQYLHNNGISTISVSFVDTTRYATNDLNKNMVFIFNDCSDIVNFILGSMNSYWDFDQSFTEHLIEHSVTRDLVFNPKIPNICVVYDDETGATVRDFKRPCDATIQVALKDIADGSIIENKQLLNFTASAYNQIWNPDNYLIFVVLPHANDTNPSGEWTSNCNLFFTFRLIWRIFKGRKTVICSLKECFWYDAFLNETHVYKGSRGEEYFDFSWASKNKKNLNYYVLESGGGGDLLEYRTGYDLWQFPVYSSLGFFCEQRAVALRPPTMMPIDELEMNEREIVVKYDLALLFLDALYRLRSKIDHNYDFTIVTDFGSFCFFVPRKGFKPQYLTVFKCFSPKVWVCFLVTIGTFLLLHHFHKLFQLQRMARLYSEYDLIQYESLSTALTVYRYFLCVSQPRLLLGKLPSRKILFGTFVFAALVLTTLLQSGMVTFLSKRVRYTDIDTIQQLAESDLLIQSSNLAVDSEFFGREEQFEWIQDRFVYTYASVLM</sequence>
<dbReference type="PANTHER" id="PTHR42643:SF38">
    <property type="entry name" value="IONOTROPIC RECEPTOR 100A"/>
    <property type="match status" value="1"/>
</dbReference>
<keyword evidence="6" id="KW-0675">Receptor</keyword>
<proteinExistence type="predicted"/>
<dbReference type="AlphaFoldDB" id="A0A9P0F2Z7"/>
<evidence type="ECO:0000256" key="7">
    <source>
        <dbReference type="ARBA" id="ARBA00023180"/>
    </source>
</evidence>
<protein>
    <recommendedName>
        <fullName evidence="12">Ionotropic receptor</fullName>
    </recommendedName>
</protein>
<name>A0A9P0F2Z7_BEMTA</name>
<feature type="transmembrane region" description="Helical" evidence="8">
    <location>
        <begin position="1087"/>
        <end position="1105"/>
    </location>
</feature>
<comment type="subcellular location">
    <subcellularLocation>
        <location evidence="1">Cell membrane</location>
        <topology evidence="1">Multi-pass membrane protein</topology>
    </subcellularLocation>
</comment>
<evidence type="ECO:0000256" key="6">
    <source>
        <dbReference type="ARBA" id="ARBA00023170"/>
    </source>
</evidence>
<dbReference type="InterPro" id="IPR052192">
    <property type="entry name" value="Insect_Ionotropic_Sensory_Rcpt"/>
</dbReference>
<evidence type="ECO:0000256" key="4">
    <source>
        <dbReference type="ARBA" id="ARBA00022989"/>
    </source>
</evidence>
<feature type="signal peptide" evidence="9">
    <location>
        <begin position="1"/>
        <end position="16"/>
    </location>
</feature>